<sequence>MNKTLKFASLSAAAILTVSMFGGCTTDQTARDMAQQAMDTANSAQSCCNANTERLDRMYQKIMGK</sequence>
<evidence type="ECO:0000256" key="1">
    <source>
        <dbReference type="SAM" id="SignalP"/>
    </source>
</evidence>
<comment type="caution">
    <text evidence="2">The sequence shown here is derived from an EMBL/GenBank/DDBJ whole genome shotgun (WGS) entry which is preliminary data.</text>
</comment>
<dbReference type="RefSeq" id="WP_007042502.1">
    <property type="nucleotide sequence ID" value="NZ_AFWT01000038.1"/>
</dbReference>
<proteinExistence type="predicted"/>
<gene>
    <name evidence="2" type="ORF">ThidrDRAFT_3789</name>
</gene>
<keyword evidence="1" id="KW-0732">Signal</keyword>
<evidence type="ECO:0000313" key="2">
    <source>
        <dbReference type="EMBL" id="EGV28424.1"/>
    </source>
</evidence>
<feature type="chain" id="PRO_5003428440" evidence="1">
    <location>
        <begin position="23"/>
        <end position="65"/>
    </location>
</feature>
<dbReference type="Pfam" id="PF11839">
    <property type="entry name" value="Alanine_zipper"/>
    <property type="match status" value="1"/>
</dbReference>
<feature type="signal peptide" evidence="1">
    <location>
        <begin position="1"/>
        <end position="22"/>
    </location>
</feature>
<dbReference type="InterPro" id="IPR021793">
    <property type="entry name" value="Oprl"/>
</dbReference>
<dbReference type="OrthoDB" id="5772588at2"/>
<protein>
    <submittedName>
        <fullName evidence="2">Chromosome partition protein Smc</fullName>
    </submittedName>
</protein>
<accession>G2E676</accession>
<dbReference type="eggNOG" id="ENOG503377I">
    <property type="taxonomic scope" value="Bacteria"/>
</dbReference>
<reference evidence="2 3" key="1">
    <citation type="submission" date="2011-06" db="EMBL/GenBank/DDBJ databases">
        <title>The draft genome of Thiorhodococcus drewsii AZ1.</title>
        <authorList>
            <consortium name="US DOE Joint Genome Institute (JGI-PGF)"/>
            <person name="Lucas S."/>
            <person name="Han J."/>
            <person name="Lapidus A."/>
            <person name="Cheng J.-F."/>
            <person name="Goodwin L."/>
            <person name="Pitluck S."/>
            <person name="Peters L."/>
            <person name="Land M.L."/>
            <person name="Hauser L."/>
            <person name="Vogl K."/>
            <person name="Liu Z."/>
            <person name="Imhoff J."/>
            <person name="Thiel V."/>
            <person name="Frigaard N.-U."/>
            <person name="Bryant D.A."/>
            <person name="Woyke T.J."/>
        </authorList>
    </citation>
    <scope>NUCLEOTIDE SEQUENCE [LARGE SCALE GENOMIC DNA]</scope>
    <source>
        <strain evidence="2 3">AZ1</strain>
    </source>
</reference>
<keyword evidence="3" id="KW-1185">Reference proteome</keyword>
<dbReference type="EMBL" id="AFWT01000038">
    <property type="protein sequence ID" value="EGV28424.1"/>
    <property type="molecule type" value="Genomic_DNA"/>
</dbReference>
<name>G2E676_9GAMM</name>
<dbReference type="AlphaFoldDB" id="G2E676"/>
<dbReference type="Proteomes" id="UP000004200">
    <property type="component" value="Unassembled WGS sequence"/>
</dbReference>
<organism evidence="2 3">
    <name type="scientific">Thiorhodococcus drewsii AZ1</name>
    <dbReference type="NCBI Taxonomy" id="765913"/>
    <lineage>
        <taxon>Bacteria</taxon>
        <taxon>Pseudomonadati</taxon>
        <taxon>Pseudomonadota</taxon>
        <taxon>Gammaproteobacteria</taxon>
        <taxon>Chromatiales</taxon>
        <taxon>Chromatiaceae</taxon>
        <taxon>Thiorhodococcus</taxon>
    </lineage>
</organism>
<dbReference type="PROSITE" id="PS51257">
    <property type="entry name" value="PROKAR_LIPOPROTEIN"/>
    <property type="match status" value="1"/>
</dbReference>
<evidence type="ECO:0000313" key="3">
    <source>
        <dbReference type="Proteomes" id="UP000004200"/>
    </source>
</evidence>